<reference evidence="2" key="2">
    <citation type="journal article" date="2019" name="IMA Fungus">
        <title>Genome sequencing and comparison of five Tilletia species to identify candidate genes for the detection of regulated species infecting wheat.</title>
        <authorList>
            <person name="Nguyen H.D.T."/>
            <person name="Sultana T."/>
            <person name="Kesanakurti P."/>
            <person name="Hambleton S."/>
        </authorList>
    </citation>
    <scope>NUCLEOTIDE SEQUENCE</scope>
    <source>
        <strain evidence="2">DAOMC 236426</strain>
    </source>
</reference>
<name>A0A8X7MK61_9BASI</name>
<evidence type="ECO:0000256" key="1">
    <source>
        <dbReference type="ARBA" id="ARBA00022679"/>
    </source>
</evidence>
<evidence type="ECO:0000313" key="2">
    <source>
        <dbReference type="EMBL" id="KAE8239117.1"/>
    </source>
</evidence>
<dbReference type="GO" id="GO:0016747">
    <property type="term" value="F:acyltransferase activity, transferring groups other than amino-acyl groups"/>
    <property type="evidence" value="ECO:0007669"/>
    <property type="project" value="TreeGrafter"/>
</dbReference>
<dbReference type="PANTHER" id="PTHR31642:SF310">
    <property type="entry name" value="FATTY ALCOHOL:CAFFEOYL-COA ACYLTRANSFERASE"/>
    <property type="match status" value="1"/>
</dbReference>
<dbReference type="InterPro" id="IPR023213">
    <property type="entry name" value="CAT-like_dom_sf"/>
</dbReference>
<gene>
    <name evidence="2" type="ORF">A4X06_0g8501</name>
</gene>
<protein>
    <submittedName>
        <fullName evidence="2">Uncharacterized protein</fullName>
    </submittedName>
</protein>
<organism evidence="2 3">
    <name type="scientific">Tilletia controversa</name>
    <name type="common">dwarf bunt fungus</name>
    <dbReference type="NCBI Taxonomy" id="13291"/>
    <lineage>
        <taxon>Eukaryota</taxon>
        <taxon>Fungi</taxon>
        <taxon>Dikarya</taxon>
        <taxon>Basidiomycota</taxon>
        <taxon>Ustilaginomycotina</taxon>
        <taxon>Exobasidiomycetes</taxon>
        <taxon>Tilletiales</taxon>
        <taxon>Tilletiaceae</taxon>
        <taxon>Tilletia</taxon>
    </lineage>
</organism>
<sequence length="539" mass="59862">MKANIMDDAPEPAPEGFTSVPCGRLDVANNEKLALVSMMFLFPTRFEAACMRDAYYRLLRAWPILAGRLREGKAHPELWRVHVPSASKLEELIRFDEQGVFTAKGTAPMFSYNDCSDKSLDSLLPLARFAKRNSTKLNQQAPVILNIDRNVLLGHLTSPFGLTSNAECFRRDAAIFSVHVVNFADGAGFSFTVPHVCFDGSGARTLLDTYISLLKGGTVEQPPPLGYDPFTIFRPSSDVADKKPSAPAPAPPGDWHVLSILSLLILSYYFALDLLWERPERNIRRIAVYIPPKSVSQIKAQARSDLEQEFGPGSVQATKLSTGAALHAWIIKNDLAVRMESWPDRLSTHATLANMRFRMPTGLSSVHPRYLSNCLVPIAVEPIKTRDLAARSHGRIALDVQETLRRKATPEELEKFVRWQVWRSTPPEQGGGHYRNSMAVFFPPAAQFTIVTDWSKFDLFDLDFSGGMESSGSPKSEGDDPEAKKVLSIVVDAHTPLHHRNAWTIAGGRNGECWLLGSISENERRHPGGWGKLADAEDF</sequence>
<dbReference type="InterPro" id="IPR050317">
    <property type="entry name" value="Plant_Fungal_Acyltransferase"/>
</dbReference>
<dbReference type="Proteomes" id="UP000077684">
    <property type="component" value="Unassembled WGS sequence"/>
</dbReference>
<keyword evidence="1" id="KW-0808">Transferase</keyword>
<dbReference type="AlphaFoldDB" id="A0A8X7MK61"/>
<dbReference type="Gene3D" id="3.30.559.10">
    <property type="entry name" value="Chloramphenicol acetyltransferase-like domain"/>
    <property type="match status" value="2"/>
</dbReference>
<proteinExistence type="predicted"/>
<comment type="caution">
    <text evidence="2">The sequence shown here is derived from an EMBL/GenBank/DDBJ whole genome shotgun (WGS) entry which is preliminary data.</text>
</comment>
<accession>A0A8X7MK61</accession>
<dbReference type="PANTHER" id="PTHR31642">
    <property type="entry name" value="TRICHOTHECENE 3-O-ACETYLTRANSFERASE"/>
    <property type="match status" value="1"/>
</dbReference>
<keyword evidence="3" id="KW-1185">Reference proteome</keyword>
<evidence type="ECO:0000313" key="3">
    <source>
        <dbReference type="Proteomes" id="UP000077684"/>
    </source>
</evidence>
<reference evidence="2" key="1">
    <citation type="submission" date="2016-04" db="EMBL/GenBank/DDBJ databases">
        <authorList>
            <person name="Nguyen H.D."/>
            <person name="Samba Siva P."/>
            <person name="Cullis J."/>
            <person name="Levesque C.A."/>
            <person name="Hambleton S."/>
        </authorList>
    </citation>
    <scope>NUCLEOTIDE SEQUENCE</scope>
    <source>
        <strain evidence="2">DAOMC 236426</strain>
    </source>
</reference>
<dbReference type="EMBL" id="LWDE02001893">
    <property type="protein sequence ID" value="KAE8239117.1"/>
    <property type="molecule type" value="Genomic_DNA"/>
</dbReference>